<dbReference type="AlphaFoldDB" id="A0A8J8JTH4"/>
<accession>A0A8J8JTH4</accession>
<dbReference type="GO" id="GO:0008483">
    <property type="term" value="F:transaminase activity"/>
    <property type="evidence" value="ECO:0007669"/>
    <property type="project" value="UniProtKB-KW"/>
</dbReference>
<keyword evidence="1 3" id="KW-0032">Aminotransferase</keyword>
<dbReference type="SUPFAM" id="SSF53383">
    <property type="entry name" value="PLP-dependent transferases"/>
    <property type="match status" value="1"/>
</dbReference>
<dbReference type="GO" id="GO:0030170">
    <property type="term" value="F:pyridoxal phosphate binding"/>
    <property type="evidence" value="ECO:0007669"/>
    <property type="project" value="InterPro"/>
</dbReference>
<evidence type="ECO:0000256" key="1">
    <source>
        <dbReference type="RuleBase" id="RU000481"/>
    </source>
</evidence>
<dbReference type="PROSITE" id="PS00105">
    <property type="entry name" value="AA_TRANSFER_CLASS_1"/>
    <property type="match status" value="1"/>
</dbReference>
<proteinExistence type="inferred from homology"/>
<organism evidence="3 4">
    <name type="scientific">Limnovirga soli</name>
    <dbReference type="NCBI Taxonomy" id="2656915"/>
    <lineage>
        <taxon>Bacteria</taxon>
        <taxon>Pseudomonadati</taxon>
        <taxon>Bacteroidota</taxon>
        <taxon>Chitinophagia</taxon>
        <taxon>Chitinophagales</taxon>
        <taxon>Chitinophagaceae</taxon>
        <taxon>Limnovirga</taxon>
    </lineage>
</organism>
<dbReference type="InterPro" id="IPR015421">
    <property type="entry name" value="PyrdxlP-dep_Trfase_major"/>
</dbReference>
<gene>
    <name evidence="3" type="ORF">GD597_04110</name>
</gene>
<dbReference type="InterPro" id="IPR004838">
    <property type="entry name" value="NHTrfase_class1_PyrdxlP-BS"/>
</dbReference>
<dbReference type="InterPro" id="IPR015422">
    <property type="entry name" value="PyrdxlP-dep_Trfase_small"/>
</dbReference>
<dbReference type="PANTHER" id="PTHR43510">
    <property type="entry name" value="AMINOTRANSFERASE FUNCTION, HYPOTHETICAL (EUROFUNG)"/>
    <property type="match status" value="1"/>
</dbReference>
<evidence type="ECO:0000259" key="2">
    <source>
        <dbReference type="Pfam" id="PF00155"/>
    </source>
</evidence>
<evidence type="ECO:0000313" key="3">
    <source>
        <dbReference type="EMBL" id="NNV54634.1"/>
    </source>
</evidence>
<dbReference type="Gene3D" id="3.40.640.10">
    <property type="entry name" value="Type I PLP-dependent aspartate aminotransferase-like (Major domain)"/>
    <property type="match status" value="1"/>
</dbReference>
<sequence>MKYTRMPIEKESPEEIGYENILYNLSESSVTDIKLGQLHLNLNGLALEYIGHRGNTALRKLIVKEFTNLNEQHVLLTNGAAGALFIVNTALLGANDHLIVVRPNYATNIEVPRAIGCEISYINLDFSTQWRLDPAKIAAAIQPNTKLISITTPHNPTGMLMTAEEINEIIAIAEKKNVYVLMDETYRNTCFTTPYPIGAAGSSQVITVASLSKAYGLPGLRMGWIITQNAQLMEQFLAAKEMIYISNSALDEEVAYQFYLQKENFVGSIQQQAMTNFGILQNWLQTEQRVEAVLPQGGVVCFVRFKENVRIDKNRFYDSLLHQYQTMVGPGHWFEMPDRYMRIGFGWTNDIIFATGLQNISTCIDTCLE</sequence>
<name>A0A8J8JTH4_9BACT</name>
<dbReference type="EMBL" id="WHPF01000003">
    <property type="protein sequence ID" value="NNV54634.1"/>
    <property type="molecule type" value="Genomic_DNA"/>
</dbReference>
<dbReference type="Gene3D" id="3.90.1150.10">
    <property type="entry name" value="Aspartate Aminotransferase, domain 1"/>
    <property type="match status" value="1"/>
</dbReference>
<dbReference type="InterPro" id="IPR004839">
    <property type="entry name" value="Aminotransferase_I/II_large"/>
</dbReference>
<dbReference type="EC" id="2.6.1.-" evidence="1"/>
<evidence type="ECO:0000313" key="4">
    <source>
        <dbReference type="Proteomes" id="UP000598971"/>
    </source>
</evidence>
<dbReference type="RefSeq" id="WP_171606563.1">
    <property type="nucleotide sequence ID" value="NZ_WHPF01000003.1"/>
</dbReference>
<dbReference type="PANTHER" id="PTHR43510:SF1">
    <property type="entry name" value="AMINOTRANSFERASE FUNCTION, HYPOTHETICAL (EUROFUNG)"/>
    <property type="match status" value="1"/>
</dbReference>
<dbReference type="CDD" id="cd00609">
    <property type="entry name" value="AAT_like"/>
    <property type="match status" value="1"/>
</dbReference>
<dbReference type="Pfam" id="PF00155">
    <property type="entry name" value="Aminotran_1_2"/>
    <property type="match status" value="1"/>
</dbReference>
<dbReference type="InterPro" id="IPR015424">
    <property type="entry name" value="PyrdxlP-dep_Trfase"/>
</dbReference>
<reference evidence="3" key="1">
    <citation type="submission" date="2019-10" db="EMBL/GenBank/DDBJ databases">
        <title>Draft genome sequence of Panacibacter sp. KCS-6.</title>
        <authorList>
            <person name="Yim K.J."/>
        </authorList>
    </citation>
    <scope>NUCLEOTIDE SEQUENCE</scope>
    <source>
        <strain evidence="3">KCS-6</strain>
    </source>
</reference>
<feature type="domain" description="Aminotransferase class I/classII large" evidence="2">
    <location>
        <begin position="31"/>
        <end position="347"/>
    </location>
</feature>
<comment type="cofactor">
    <cofactor evidence="1">
        <name>pyridoxal 5'-phosphate</name>
        <dbReference type="ChEBI" id="CHEBI:597326"/>
    </cofactor>
</comment>
<comment type="similarity">
    <text evidence="1">Belongs to the class-I pyridoxal-phosphate-dependent aminotransferase family.</text>
</comment>
<keyword evidence="4" id="KW-1185">Reference proteome</keyword>
<dbReference type="Proteomes" id="UP000598971">
    <property type="component" value="Unassembled WGS sequence"/>
</dbReference>
<protein>
    <recommendedName>
        <fullName evidence="1">Aminotransferase</fullName>
        <ecNumber evidence="1">2.6.1.-</ecNumber>
    </recommendedName>
</protein>
<comment type="caution">
    <text evidence="3">The sequence shown here is derived from an EMBL/GenBank/DDBJ whole genome shotgun (WGS) entry which is preliminary data.</text>
</comment>
<keyword evidence="1" id="KW-0808">Transferase</keyword>